<dbReference type="InterPro" id="IPR001763">
    <property type="entry name" value="Rhodanese-like_dom"/>
</dbReference>
<dbReference type="PROSITE" id="PS00380">
    <property type="entry name" value="RHODANESE_1"/>
    <property type="match status" value="1"/>
</dbReference>
<feature type="domain" description="Rhodanese" evidence="2">
    <location>
        <begin position="13"/>
        <end position="134"/>
    </location>
</feature>
<evidence type="ECO:0000313" key="3">
    <source>
        <dbReference type="EMBL" id="MFD3274971.1"/>
    </source>
</evidence>
<dbReference type="PROSITE" id="PS00383">
    <property type="entry name" value="TYR_PHOSPHATASE_1"/>
    <property type="match status" value="1"/>
</dbReference>
<dbReference type="InterPro" id="IPR027417">
    <property type="entry name" value="P-loop_NTPase"/>
</dbReference>
<dbReference type="SMART" id="SM00450">
    <property type="entry name" value="RHOD"/>
    <property type="match status" value="1"/>
</dbReference>
<protein>
    <submittedName>
        <fullName evidence="3">tRNA 2-selenouridine(34) synthase MnmH</fullName>
        <ecNumber evidence="3">2.5.1.-</ecNumber>
    </submittedName>
</protein>
<dbReference type="Gene3D" id="3.40.250.10">
    <property type="entry name" value="Rhodanese-like domain"/>
    <property type="match status" value="1"/>
</dbReference>
<proteinExistence type="predicted"/>
<gene>
    <name evidence="3" type="primary">mnmH</name>
    <name evidence="3" type="ORF">SKC38_01870</name>
</gene>
<dbReference type="SUPFAM" id="SSF52821">
    <property type="entry name" value="Rhodanese/Cell cycle control phosphatase"/>
    <property type="match status" value="1"/>
</dbReference>
<accession>A0ABW6CZ77</accession>
<keyword evidence="4" id="KW-1185">Reference proteome</keyword>
<evidence type="ECO:0000259" key="2">
    <source>
        <dbReference type="PROSITE" id="PS50206"/>
    </source>
</evidence>
<dbReference type="Pfam" id="PF26341">
    <property type="entry name" value="AAA_SelU"/>
    <property type="match status" value="1"/>
</dbReference>
<dbReference type="GO" id="GO:0016740">
    <property type="term" value="F:transferase activity"/>
    <property type="evidence" value="ECO:0007669"/>
    <property type="project" value="UniProtKB-KW"/>
</dbReference>
<dbReference type="NCBIfam" id="NF008752">
    <property type="entry name" value="PRK11784.1-4"/>
    <property type="match status" value="1"/>
</dbReference>
<dbReference type="InterPro" id="IPR001307">
    <property type="entry name" value="Thiosulphate_STrfase_CS"/>
</dbReference>
<dbReference type="InterPro" id="IPR036873">
    <property type="entry name" value="Rhodanese-like_dom_sf"/>
</dbReference>
<comment type="caution">
    <text evidence="3">The sequence shown here is derived from an EMBL/GenBank/DDBJ whole genome shotgun (WGS) entry which is preliminary data.</text>
</comment>
<dbReference type="InterPro" id="IPR017582">
    <property type="entry name" value="SelU"/>
</dbReference>
<dbReference type="PANTHER" id="PTHR30401">
    <property type="entry name" value="TRNA 2-SELENOURIDINE SYNTHASE"/>
    <property type="match status" value="1"/>
</dbReference>
<keyword evidence="1" id="KW-0711">Selenium</keyword>
<keyword evidence="3" id="KW-0808">Transferase</keyword>
<dbReference type="Proteomes" id="UP001598114">
    <property type="component" value="Unassembled WGS sequence"/>
</dbReference>
<dbReference type="Pfam" id="PF00581">
    <property type="entry name" value="Rhodanese"/>
    <property type="match status" value="1"/>
</dbReference>
<dbReference type="PANTHER" id="PTHR30401:SF0">
    <property type="entry name" value="TRNA 2-SELENOURIDINE SYNTHASE"/>
    <property type="match status" value="1"/>
</dbReference>
<evidence type="ECO:0000313" key="4">
    <source>
        <dbReference type="Proteomes" id="UP001598114"/>
    </source>
</evidence>
<name>A0ABW6CZ77_9BACT</name>
<dbReference type="PROSITE" id="PS50206">
    <property type="entry name" value="RHODANESE_3"/>
    <property type="match status" value="1"/>
</dbReference>
<dbReference type="SUPFAM" id="SSF52540">
    <property type="entry name" value="P-loop containing nucleoside triphosphate hydrolases"/>
    <property type="match status" value="1"/>
</dbReference>
<reference evidence="3 4" key="1">
    <citation type="submission" date="2024-03" db="EMBL/GenBank/DDBJ databases">
        <title>Aquirufa genome sequencing.</title>
        <authorList>
            <person name="Pitt A."/>
            <person name="Hahn M.W."/>
        </authorList>
    </citation>
    <scope>NUCLEOTIDE SEQUENCE [LARGE SCALE GENOMIC DNA]</scope>
    <source>
        <strain evidence="3 4">PLAD-142S6K</strain>
    </source>
</reference>
<sequence>MPEKLSPEAFLTAADQYPILDVRSPGEYLRAHIPGALSFPIFDDAERARVGTTYKQVGKDAAIELGLEFVGPKMAQWVKKAKKLAVDNTILVHCWRGGMRSGSMAWLFETAGLKVKILVGGYKAYRNYVLSEFERKIPFVVLGGKTGSGKTDILLEMQKRGAQVIDLEGIAHHRGSVFGHLGLAPQPTSEHFENEVVAQLRQMDYSKPIWIEDESRHIGQVFMPLGLYTQLRAAPVLFLDIAAEYRLPYLVEVYAHYPKEDLAHAVGKIKKRLGGDFYKSAMEALEVNDFTQVAAITLNYYDKAYVHGLHQRPAEQIQEIIIHTLETSIQTDAVMAHPLCQTRFT</sequence>
<dbReference type="NCBIfam" id="NF008750">
    <property type="entry name" value="PRK11784.1-2"/>
    <property type="match status" value="1"/>
</dbReference>
<dbReference type="EMBL" id="JBBKYA010000001">
    <property type="protein sequence ID" value="MFD3274971.1"/>
    <property type="molecule type" value="Genomic_DNA"/>
</dbReference>
<dbReference type="CDD" id="cd01520">
    <property type="entry name" value="RHOD_YbbB"/>
    <property type="match status" value="1"/>
</dbReference>
<dbReference type="InterPro" id="IPR058840">
    <property type="entry name" value="AAA_SelU"/>
</dbReference>
<dbReference type="EC" id="2.5.1.-" evidence="3"/>
<dbReference type="InterPro" id="IPR016130">
    <property type="entry name" value="Tyr_Pase_AS"/>
</dbReference>
<evidence type="ECO:0000256" key="1">
    <source>
        <dbReference type="ARBA" id="ARBA00023266"/>
    </source>
</evidence>
<organism evidence="3 4">
    <name type="scientific">Aquirufa echingensis</name>
    <dbReference type="NCBI Taxonomy" id="3096516"/>
    <lineage>
        <taxon>Bacteria</taxon>
        <taxon>Pseudomonadati</taxon>
        <taxon>Bacteroidota</taxon>
        <taxon>Cytophagia</taxon>
        <taxon>Cytophagales</taxon>
        <taxon>Flectobacillaceae</taxon>
        <taxon>Aquirufa</taxon>
    </lineage>
</organism>
<dbReference type="NCBIfam" id="TIGR03167">
    <property type="entry name" value="tRNA_sel_U_synt"/>
    <property type="match status" value="1"/>
</dbReference>
<dbReference type="RefSeq" id="WP_377974601.1">
    <property type="nucleotide sequence ID" value="NZ_JBBKYA010000001.1"/>
</dbReference>